<dbReference type="Proteomes" id="UP000305948">
    <property type="component" value="Unassembled WGS sequence"/>
</dbReference>
<evidence type="ECO:0000313" key="3">
    <source>
        <dbReference type="Proteomes" id="UP000305948"/>
    </source>
</evidence>
<keyword evidence="3" id="KW-1185">Reference proteome</keyword>
<protein>
    <submittedName>
        <fullName evidence="2">Uncharacterized protein</fullName>
    </submittedName>
</protein>
<dbReference type="AlphaFoldDB" id="A0A5C3NG35"/>
<name>A0A5C3NG35_9AGAM</name>
<keyword evidence="1" id="KW-1133">Transmembrane helix</keyword>
<keyword evidence="1" id="KW-0472">Membrane</keyword>
<sequence>MELASLFHHDYRKIHAVLDFSETDIAKLHVYEDKENVVQPRGTAAESVTMLMLHPGGALFAPIIVPLYLLSLSRLPLRYWAARTRAPRNTTKL</sequence>
<evidence type="ECO:0000256" key="1">
    <source>
        <dbReference type="SAM" id="Phobius"/>
    </source>
</evidence>
<feature type="transmembrane region" description="Helical" evidence="1">
    <location>
        <begin position="51"/>
        <end position="70"/>
    </location>
</feature>
<gene>
    <name evidence="2" type="ORF">OE88DRAFT_49499</name>
</gene>
<evidence type="ECO:0000313" key="2">
    <source>
        <dbReference type="EMBL" id="TFK56714.1"/>
    </source>
</evidence>
<reference evidence="2 3" key="1">
    <citation type="journal article" date="2019" name="Nat. Ecol. Evol.">
        <title>Megaphylogeny resolves global patterns of mushroom evolution.</title>
        <authorList>
            <person name="Varga T."/>
            <person name="Krizsan K."/>
            <person name="Foldi C."/>
            <person name="Dima B."/>
            <person name="Sanchez-Garcia M."/>
            <person name="Sanchez-Ramirez S."/>
            <person name="Szollosi G.J."/>
            <person name="Szarkandi J.G."/>
            <person name="Papp V."/>
            <person name="Albert L."/>
            <person name="Andreopoulos W."/>
            <person name="Angelini C."/>
            <person name="Antonin V."/>
            <person name="Barry K.W."/>
            <person name="Bougher N.L."/>
            <person name="Buchanan P."/>
            <person name="Buyck B."/>
            <person name="Bense V."/>
            <person name="Catcheside P."/>
            <person name="Chovatia M."/>
            <person name="Cooper J."/>
            <person name="Damon W."/>
            <person name="Desjardin D."/>
            <person name="Finy P."/>
            <person name="Geml J."/>
            <person name="Haridas S."/>
            <person name="Hughes K."/>
            <person name="Justo A."/>
            <person name="Karasinski D."/>
            <person name="Kautmanova I."/>
            <person name="Kiss B."/>
            <person name="Kocsube S."/>
            <person name="Kotiranta H."/>
            <person name="LaButti K.M."/>
            <person name="Lechner B.E."/>
            <person name="Liimatainen K."/>
            <person name="Lipzen A."/>
            <person name="Lukacs Z."/>
            <person name="Mihaltcheva S."/>
            <person name="Morgado L.N."/>
            <person name="Niskanen T."/>
            <person name="Noordeloos M.E."/>
            <person name="Ohm R.A."/>
            <person name="Ortiz-Santana B."/>
            <person name="Ovrebo C."/>
            <person name="Racz N."/>
            <person name="Riley R."/>
            <person name="Savchenko A."/>
            <person name="Shiryaev A."/>
            <person name="Soop K."/>
            <person name="Spirin V."/>
            <person name="Szebenyi C."/>
            <person name="Tomsovsky M."/>
            <person name="Tulloss R.E."/>
            <person name="Uehling J."/>
            <person name="Grigoriev I.V."/>
            <person name="Vagvolgyi C."/>
            <person name="Papp T."/>
            <person name="Martin F.M."/>
            <person name="Miettinen O."/>
            <person name="Hibbett D.S."/>
            <person name="Nagy L.G."/>
        </authorList>
    </citation>
    <scope>NUCLEOTIDE SEQUENCE [LARGE SCALE GENOMIC DNA]</scope>
    <source>
        <strain evidence="2 3">OMC1185</strain>
    </source>
</reference>
<proteinExistence type="predicted"/>
<keyword evidence="1" id="KW-0812">Transmembrane</keyword>
<accession>A0A5C3NG35</accession>
<organism evidence="2 3">
    <name type="scientific">Heliocybe sulcata</name>
    <dbReference type="NCBI Taxonomy" id="5364"/>
    <lineage>
        <taxon>Eukaryota</taxon>
        <taxon>Fungi</taxon>
        <taxon>Dikarya</taxon>
        <taxon>Basidiomycota</taxon>
        <taxon>Agaricomycotina</taxon>
        <taxon>Agaricomycetes</taxon>
        <taxon>Gloeophyllales</taxon>
        <taxon>Gloeophyllaceae</taxon>
        <taxon>Heliocybe</taxon>
    </lineage>
</organism>
<dbReference type="EMBL" id="ML213503">
    <property type="protein sequence ID" value="TFK56714.1"/>
    <property type="molecule type" value="Genomic_DNA"/>
</dbReference>